<proteinExistence type="predicted"/>
<dbReference type="Pfam" id="PF05621">
    <property type="entry name" value="TniB"/>
    <property type="match status" value="1"/>
</dbReference>
<organism evidence="2 3">
    <name type="scientific">Bordetella pseudohinzii</name>
    <dbReference type="NCBI Taxonomy" id="1331258"/>
    <lineage>
        <taxon>Bacteria</taxon>
        <taxon>Pseudomonadati</taxon>
        <taxon>Pseudomonadota</taxon>
        <taxon>Betaproteobacteria</taxon>
        <taxon>Burkholderiales</taxon>
        <taxon>Alcaligenaceae</taxon>
        <taxon>Bordetella</taxon>
    </lineage>
</organism>
<gene>
    <name evidence="2" type="ORF">ERS370011_01640</name>
</gene>
<dbReference type="InterPro" id="IPR052026">
    <property type="entry name" value="ExeA_AAA_ATPase_DNA-bind"/>
</dbReference>
<sequence>MNTPLDILCRTLPSDLAQRQSLFGFRLPIVPIQHRRFSEGLCRIAELHHSRQRFGSGGGVLITGPSGAGKTLLVSSYASQFAHETTLTGTRIPVLRLTVPSSPTAKSLSETILIALGYPKAHRGSGPQKTALILEFFDRCGLELMILDEVHHLFYASTIQYFRDVTDWLKNLISIANVAVVACGLPEAIAVVEANEQLARRFSARYALTPLGMASDADFREFRSVLKLFGEELPLPMATPLHEANMARRMHVASYGLLDYVRKVLEGAVSVAASVGDNEIGLDALAAAFRNCVCGTVPDRLNPFHPDSYLRPLDRPGEVFYLHTSQDLVGSVVAKRVSLNAAKVRP</sequence>
<protein>
    <submittedName>
        <fullName evidence="2">Bacterial TniB protein</fullName>
    </submittedName>
</protein>
<accession>A0A0M7ED71</accession>
<dbReference type="InterPro" id="IPR027417">
    <property type="entry name" value="P-loop_NTPase"/>
</dbReference>
<dbReference type="InterPro" id="IPR008868">
    <property type="entry name" value="TniB"/>
</dbReference>
<dbReference type="Proteomes" id="UP000053096">
    <property type="component" value="Unassembled WGS sequence"/>
</dbReference>
<dbReference type="PANTHER" id="PTHR35894:SF1">
    <property type="entry name" value="PHOSPHORIBULOKINASE _ URIDINE KINASE FAMILY"/>
    <property type="match status" value="1"/>
</dbReference>
<dbReference type="PANTHER" id="PTHR35894">
    <property type="entry name" value="GENERAL SECRETION PATHWAY PROTEIN A-RELATED"/>
    <property type="match status" value="1"/>
</dbReference>
<dbReference type="EMBL" id="CYTV01000003">
    <property type="protein sequence ID" value="CUI65735.1"/>
    <property type="molecule type" value="Genomic_DNA"/>
</dbReference>
<dbReference type="SUPFAM" id="SSF52540">
    <property type="entry name" value="P-loop containing nucleoside triphosphate hydrolases"/>
    <property type="match status" value="1"/>
</dbReference>
<evidence type="ECO:0000313" key="2">
    <source>
        <dbReference type="EMBL" id="CUI65735.1"/>
    </source>
</evidence>
<dbReference type="OrthoDB" id="8581376at2"/>
<dbReference type="Gene3D" id="3.40.50.300">
    <property type="entry name" value="P-loop containing nucleotide triphosphate hydrolases"/>
    <property type="match status" value="1"/>
</dbReference>
<feature type="domain" description="AAA+ ATPase" evidence="1">
    <location>
        <begin position="56"/>
        <end position="212"/>
    </location>
</feature>
<evidence type="ECO:0000259" key="1">
    <source>
        <dbReference type="SMART" id="SM00382"/>
    </source>
</evidence>
<dbReference type="SMART" id="SM00382">
    <property type="entry name" value="AAA"/>
    <property type="match status" value="1"/>
</dbReference>
<dbReference type="AlphaFoldDB" id="A0A0M7ED71"/>
<name>A0A0M7ED71_9BORD</name>
<dbReference type="RefSeq" id="WP_082149542.1">
    <property type="nucleotide sequence ID" value="NZ_CAJGUP010000223.1"/>
</dbReference>
<evidence type="ECO:0000313" key="3">
    <source>
        <dbReference type="Proteomes" id="UP000053096"/>
    </source>
</evidence>
<reference evidence="2 3" key="1">
    <citation type="submission" date="2015-09" db="EMBL/GenBank/DDBJ databases">
        <authorList>
            <person name="Jackson K.R."/>
            <person name="Lunt B.L."/>
            <person name="Fisher J.N.B."/>
            <person name="Gardner A.V."/>
            <person name="Bailey M.E."/>
            <person name="Deus L.M."/>
            <person name="Earl A.S."/>
            <person name="Gibby P.D."/>
            <person name="Hartmann K.A."/>
            <person name="Liu J.E."/>
            <person name="Manci A.M."/>
            <person name="Nielsen D.A."/>
            <person name="Solomon M.B."/>
            <person name="Breakwell D.P."/>
            <person name="Burnett S.H."/>
            <person name="Grose J.H."/>
        </authorList>
    </citation>
    <scope>NUCLEOTIDE SEQUENCE [LARGE SCALE GENOMIC DNA]</scope>
    <source>
        <strain evidence="2 3">2789STDY5608636</strain>
    </source>
</reference>
<dbReference type="InterPro" id="IPR003593">
    <property type="entry name" value="AAA+_ATPase"/>
</dbReference>